<protein>
    <recommendedName>
        <fullName evidence="3">DUF4160 domain-containing protein</fullName>
    </recommendedName>
</protein>
<evidence type="ECO:0000313" key="2">
    <source>
        <dbReference type="Proteomes" id="UP000001299"/>
    </source>
</evidence>
<dbReference type="Proteomes" id="UP000001299">
    <property type="component" value="Plasmid pCY360"/>
</dbReference>
<sequence length="96" mass="10974">MPSFPNLLGFKIFIWSNEGCPLEPAHIHVTDNIPSKNATKFWILSNGKVELASNGSHLSEKDLSRLKRALEDYTDVYVAKWEAYHNVKATFHDKMN</sequence>
<dbReference type="InterPro" id="IPR025427">
    <property type="entry name" value="DUF4160"/>
</dbReference>
<accession>E0S467</accession>
<geneLocation type="plasmid" evidence="1 2">
    <name>pCY360</name>
</geneLocation>
<name>E0S467_BUTPB</name>
<dbReference type="Pfam" id="PF13711">
    <property type="entry name" value="DUF4160"/>
    <property type="match status" value="1"/>
</dbReference>
<organism evidence="1 2">
    <name type="scientific">Butyrivibrio proteoclasticus (strain ATCC 51982 / DSM 14932 / B316)</name>
    <name type="common">Clostridium proteoclasticum</name>
    <dbReference type="NCBI Taxonomy" id="515622"/>
    <lineage>
        <taxon>Bacteria</taxon>
        <taxon>Bacillati</taxon>
        <taxon>Bacillota</taxon>
        <taxon>Clostridia</taxon>
        <taxon>Lachnospirales</taxon>
        <taxon>Lachnospiraceae</taxon>
        <taxon>Butyrivibrio</taxon>
    </lineage>
</organism>
<dbReference type="EMBL" id="CP001812">
    <property type="protein sequence ID" value="ADL36199.1"/>
    <property type="molecule type" value="Genomic_DNA"/>
</dbReference>
<keyword evidence="2" id="KW-1185">Reference proteome</keyword>
<dbReference type="KEGG" id="bpb:bpr_II262"/>
<gene>
    <name evidence="1" type="ordered locus">bpr_II262</name>
</gene>
<keyword evidence="1" id="KW-0614">Plasmid</keyword>
<evidence type="ECO:0000313" key="1">
    <source>
        <dbReference type="EMBL" id="ADL36199.1"/>
    </source>
</evidence>
<proteinExistence type="predicted"/>
<dbReference type="AlphaFoldDB" id="E0S467"/>
<evidence type="ECO:0008006" key="3">
    <source>
        <dbReference type="Google" id="ProtNLM"/>
    </source>
</evidence>
<dbReference type="HOGENOM" id="CLU_162083_1_0_9"/>
<reference evidence="1 2" key="1">
    <citation type="journal article" date="2010" name="PLoS ONE">
        <title>The glycobiome of the rumen bacterium Butyrivibrio proteoclasticus B316(T) highlights adaptation to a polysaccharide-rich environment.</title>
        <authorList>
            <person name="Kelly W.J."/>
            <person name="Leahy S.C."/>
            <person name="Altermann E."/>
            <person name="Yeoman C.J."/>
            <person name="Dunne J.C."/>
            <person name="Kong Z."/>
            <person name="Pacheco D.M."/>
            <person name="Li D."/>
            <person name="Noel S.J."/>
            <person name="Moon C.D."/>
            <person name="Cookson A.L."/>
            <person name="Attwood G.T."/>
        </authorList>
    </citation>
    <scope>NUCLEOTIDE SEQUENCE [LARGE SCALE GENOMIC DNA]</scope>
    <source>
        <strain evidence="2">ATCC 51982 / DSM 14932 / B316</strain>
        <plasmid evidence="2">Plasmid pCY360</plasmid>
    </source>
</reference>